<accession>A0A0S2KGZ7</accession>
<dbReference type="CDD" id="cd07344">
    <property type="entry name" value="M48_yhfN_like"/>
    <property type="match status" value="1"/>
</dbReference>
<dbReference type="OrthoDB" id="9811177at2"/>
<name>A0A0S2KGZ7_9GAMM</name>
<dbReference type="EMBL" id="CP013189">
    <property type="protein sequence ID" value="ALO47595.1"/>
    <property type="molecule type" value="Genomic_DNA"/>
</dbReference>
<protein>
    <recommendedName>
        <fullName evidence="1">YgjP-like metallopeptidase domain-containing protein</fullName>
    </recommendedName>
</protein>
<dbReference type="RefSeq" id="WP_058022971.1">
    <property type="nucleotide sequence ID" value="NZ_CP013189.1"/>
</dbReference>
<organism evidence="2 3">
    <name type="scientific">Pseudohongiella spirulinae</name>
    <dbReference type="NCBI Taxonomy" id="1249552"/>
    <lineage>
        <taxon>Bacteria</taxon>
        <taxon>Pseudomonadati</taxon>
        <taxon>Pseudomonadota</taxon>
        <taxon>Gammaproteobacteria</taxon>
        <taxon>Pseudomonadales</taxon>
        <taxon>Pseudohongiellaceae</taxon>
        <taxon>Pseudohongiella</taxon>
    </lineage>
</organism>
<dbReference type="Pfam" id="PF01863">
    <property type="entry name" value="YgjP-like"/>
    <property type="match status" value="1"/>
</dbReference>
<dbReference type="Proteomes" id="UP000065641">
    <property type="component" value="Chromosome"/>
</dbReference>
<dbReference type="STRING" id="1249552.PS2015_2968"/>
<dbReference type="PANTHER" id="PTHR30399:SF1">
    <property type="entry name" value="UTP PYROPHOSPHATASE"/>
    <property type="match status" value="1"/>
</dbReference>
<proteinExistence type="predicted"/>
<reference evidence="2 3" key="1">
    <citation type="submission" date="2015-11" db="EMBL/GenBank/DDBJ databases">
        <authorList>
            <person name="Zhang Y."/>
            <person name="Guo Z."/>
        </authorList>
    </citation>
    <scope>NUCLEOTIDE SEQUENCE [LARGE SCALE GENOMIC DNA]</scope>
    <source>
        <strain evidence="2 3">KCTC 32221</strain>
    </source>
</reference>
<gene>
    <name evidence="2" type="ORF">PS2015_2968</name>
</gene>
<dbReference type="InterPro" id="IPR053136">
    <property type="entry name" value="UTP_pyrophosphatase-like"/>
</dbReference>
<sequence length="256" mass="29433">MLTRRLQTGMESRQIEHLAVADLPLDCRLVRSRRKSLAVHVRHDLIEVRAPAFVGRGDILKFLDKHRGWVLRKVQEKQQRHSERLSLSDGGQILYKARLLNIELCDSARSGVILAPLDSPHTMRICGPGVKGGRVDQQSAAAQVLKRWLQQQAKDYLPARTRALAEYLGVGHKLKEVVLRKTRSKWGHCTSGGRIQYNWLIMLAPDGVIDYMIAHEVCHLLHMNHSAVYWQAVAKVCPDYQRYVGWLKDNEHRLWF</sequence>
<evidence type="ECO:0000313" key="3">
    <source>
        <dbReference type="Proteomes" id="UP000065641"/>
    </source>
</evidence>
<keyword evidence="3" id="KW-1185">Reference proteome</keyword>
<feature type="domain" description="YgjP-like metallopeptidase" evidence="1">
    <location>
        <begin position="35"/>
        <end position="249"/>
    </location>
</feature>
<evidence type="ECO:0000259" key="1">
    <source>
        <dbReference type="Pfam" id="PF01863"/>
    </source>
</evidence>
<dbReference type="PANTHER" id="PTHR30399">
    <property type="entry name" value="UNCHARACTERIZED PROTEIN YGJP"/>
    <property type="match status" value="1"/>
</dbReference>
<evidence type="ECO:0000313" key="2">
    <source>
        <dbReference type="EMBL" id="ALO47595.1"/>
    </source>
</evidence>
<dbReference type="KEGG" id="pspi:PS2015_2968"/>
<dbReference type="AlphaFoldDB" id="A0A0S2KGZ7"/>
<dbReference type="Gene3D" id="3.30.2010.10">
    <property type="entry name" value="Metalloproteases ('zincins'), catalytic domain"/>
    <property type="match status" value="1"/>
</dbReference>
<dbReference type="InterPro" id="IPR002725">
    <property type="entry name" value="YgjP-like_metallopeptidase"/>
</dbReference>